<name>A0ABS2ANI2_9ACTN</name>
<feature type="chain" id="PRO_5046659183" evidence="1">
    <location>
        <begin position="31"/>
        <end position="140"/>
    </location>
</feature>
<evidence type="ECO:0000313" key="3">
    <source>
        <dbReference type="Proteomes" id="UP000632138"/>
    </source>
</evidence>
<comment type="caution">
    <text evidence="2">The sequence shown here is derived from an EMBL/GenBank/DDBJ whole genome shotgun (WGS) entry which is preliminary data.</text>
</comment>
<dbReference type="RefSeq" id="WP_203380776.1">
    <property type="nucleotide sequence ID" value="NZ_JAENHP010000016.1"/>
</dbReference>
<dbReference type="EMBL" id="JAENHP010000016">
    <property type="protein sequence ID" value="MBM2620796.1"/>
    <property type="molecule type" value="Genomic_DNA"/>
</dbReference>
<feature type="signal peptide" evidence="1">
    <location>
        <begin position="1"/>
        <end position="30"/>
    </location>
</feature>
<keyword evidence="3" id="KW-1185">Reference proteome</keyword>
<sequence>MKKSRIIAGVLGLTTAALLGGTVAAAPAQAASGGAGACGLGLQPVLRFDGLGHYIVTAGFSGAKRAVAYSFTEYIVVNGSGRLHTQQGTLFFRSSLTKRVIGTLPAGGPTTVEVVLGGFYRVAGNPIPCLVTGSAAGTYT</sequence>
<proteinExistence type="predicted"/>
<evidence type="ECO:0000256" key="1">
    <source>
        <dbReference type="SAM" id="SignalP"/>
    </source>
</evidence>
<gene>
    <name evidence="2" type="ORF">JIG36_35380</name>
</gene>
<protein>
    <submittedName>
        <fullName evidence="2">Uncharacterized protein</fullName>
    </submittedName>
</protein>
<reference evidence="2 3" key="1">
    <citation type="submission" date="2021-01" db="EMBL/GenBank/DDBJ databases">
        <title>Actinoplanes sp. nov. LDG1-06 isolated from lichen.</title>
        <authorList>
            <person name="Saeng-In P."/>
            <person name="Phongsopitanun W."/>
            <person name="Kanchanasin P."/>
            <person name="Yuki M."/>
            <person name="Kudo T."/>
            <person name="Ohkuma M."/>
            <person name="Tanasupawat S."/>
        </authorList>
    </citation>
    <scope>NUCLEOTIDE SEQUENCE [LARGE SCALE GENOMIC DNA]</scope>
    <source>
        <strain evidence="2 3">LDG1-06</strain>
    </source>
</reference>
<accession>A0ABS2ANI2</accession>
<dbReference type="Proteomes" id="UP000632138">
    <property type="component" value="Unassembled WGS sequence"/>
</dbReference>
<keyword evidence="1" id="KW-0732">Signal</keyword>
<evidence type="ECO:0000313" key="2">
    <source>
        <dbReference type="EMBL" id="MBM2620796.1"/>
    </source>
</evidence>
<organism evidence="2 3">
    <name type="scientific">Paractinoplanes ovalisporus</name>
    <dbReference type="NCBI Taxonomy" id="2810368"/>
    <lineage>
        <taxon>Bacteria</taxon>
        <taxon>Bacillati</taxon>
        <taxon>Actinomycetota</taxon>
        <taxon>Actinomycetes</taxon>
        <taxon>Micromonosporales</taxon>
        <taxon>Micromonosporaceae</taxon>
        <taxon>Paractinoplanes</taxon>
    </lineage>
</organism>